<accession>A0A8H9M3J5</accession>
<dbReference type="EMBL" id="BNAV01000001">
    <property type="protein sequence ID" value="GHF39150.1"/>
    <property type="molecule type" value="Genomic_DNA"/>
</dbReference>
<keyword evidence="2" id="KW-1185">Reference proteome</keyword>
<name>A0A8H9M3J5_9PSEU</name>
<organism evidence="1 2">
    <name type="scientific">Amycolatopsis bartoniae</name>
    <dbReference type="NCBI Taxonomy" id="941986"/>
    <lineage>
        <taxon>Bacteria</taxon>
        <taxon>Bacillati</taxon>
        <taxon>Actinomycetota</taxon>
        <taxon>Actinomycetes</taxon>
        <taxon>Pseudonocardiales</taxon>
        <taxon>Pseudonocardiaceae</taxon>
        <taxon>Amycolatopsis</taxon>
    </lineage>
</organism>
<dbReference type="Proteomes" id="UP000658656">
    <property type="component" value="Unassembled WGS sequence"/>
</dbReference>
<gene>
    <name evidence="1" type="ORF">GCM10017566_10550</name>
</gene>
<reference evidence="1" key="2">
    <citation type="submission" date="2020-09" db="EMBL/GenBank/DDBJ databases">
        <authorList>
            <person name="Sun Q."/>
            <person name="Zhou Y."/>
        </authorList>
    </citation>
    <scope>NUCLEOTIDE SEQUENCE</scope>
    <source>
        <strain evidence="1">CGMCC 4.7679</strain>
    </source>
</reference>
<evidence type="ECO:0008006" key="3">
    <source>
        <dbReference type="Google" id="ProtNLM"/>
    </source>
</evidence>
<comment type="caution">
    <text evidence="1">The sequence shown here is derived from an EMBL/GenBank/DDBJ whole genome shotgun (WGS) entry which is preliminary data.</text>
</comment>
<proteinExistence type="predicted"/>
<dbReference type="AlphaFoldDB" id="A0A8H9M3J5"/>
<reference evidence="1" key="1">
    <citation type="journal article" date="2014" name="Int. J. Syst. Evol. Microbiol.">
        <title>Complete genome sequence of Corynebacterium casei LMG S-19264T (=DSM 44701T), isolated from a smear-ripened cheese.</title>
        <authorList>
            <consortium name="US DOE Joint Genome Institute (JGI-PGF)"/>
            <person name="Walter F."/>
            <person name="Albersmeier A."/>
            <person name="Kalinowski J."/>
            <person name="Ruckert C."/>
        </authorList>
    </citation>
    <scope>NUCLEOTIDE SEQUENCE</scope>
    <source>
        <strain evidence="1">CGMCC 4.7679</strain>
    </source>
</reference>
<evidence type="ECO:0000313" key="2">
    <source>
        <dbReference type="Proteomes" id="UP000658656"/>
    </source>
</evidence>
<evidence type="ECO:0000313" key="1">
    <source>
        <dbReference type="EMBL" id="GHF39150.1"/>
    </source>
</evidence>
<protein>
    <recommendedName>
        <fullName evidence="3">SH3 domain-containing protein</fullName>
    </recommendedName>
</protein>
<sequence>MYTVAGTFSGMTRAQIRRTAGRTAAVVVAAAGVLLAGALPAGAAVSGTVQTAGDPLTVRRAPSTSATAVRTVANGTTVAIDCQTTGTSVAGPLGTTTLWDYVPALGGYLSDGYVKTGSDGRVAPDCGVGSGSAECSSGSCAGEGQFRASDAHFLVYDKEADGKSAVVAYWLAGGAGPFYAWNSGGSGTNTDRATGAGSGDWIYYKVCVADYSATPTLQNCSGGLTDYAA</sequence>